<name>A0A9N9VBJ4_9HYPO</name>
<dbReference type="AlphaFoldDB" id="A0A9N9VBJ4"/>
<dbReference type="NCBIfam" id="NF005685">
    <property type="entry name" value="PRK07483.1"/>
    <property type="match status" value="1"/>
</dbReference>
<comment type="caution">
    <text evidence="5">The sequence shown here is derived from an EMBL/GenBank/DDBJ whole genome shotgun (WGS) entry which is preliminary data.</text>
</comment>
<dbReference type="OrthoDB" id="5419315at2759"/>
<feature type="region of interest" description="Disordered" evidence="4">
    <location>
        <begin position="1"/>
        <end position="24"/>
    </location>
</feature>
<dbReference type="Pfam" id="PF00202">
    <property type="entry name" value="Aminotran_3"/>
    <property type="match status" value="1"/>
</dbReference>
<dbReference type="GO" id="GO:0005829">
    <property type="term" value="C:cytosol"/>
    <property type="evidence" value="ECO:0007669"/>
    <property type="project" value="TreeGrafter"/>
</dbReference>
<dbReference type="SUPFAM" id="SSF53383">
    <property type="entry name" value="PLP-dependent transferases"/>
    <property type="match status" value="1"/>
</dbReference>
<dbReference type="CDD" id="cd00610">
    <property type="entry name" value="OAT_like"/>
    <property type="match status" value="1"/>
</dbReference>
<dbReference type="InterPro" id="IPR049704">
    <property type="entry name" value="Aminotrans_3_PPA_site"/>
</dbReference>
<dbReference type="InterPro" id="IPR005814">
    <property type="entry name" value="Aminotrans_3"/>
</dbReference>
<reference evidence="5" key="1">
    <citation type="submission" date="2021-10" db="EMBL/GenBank/DDBJ databases">
        <authorList>
            <person name="Piombo E."/>
        </authorList>
    </citation>
    <scope>NUCLEOTIDE SEQUENCE</scope>
</reference>
<protein>
    <recommendedName>
        <fullName evidence="7">Aminotransferase</fullName>
    </recommendedName>
</protein>
<proteinExistence type="inferred from homology"/>
<evidence type="ECO:0000313" key="6">
    <source>
        <dbReference type="Proteomes" id="UP000696573"/>
    </source>
</evidence>
<feature type="compositionally biased region" description="Polar residues" evidence="4">
    <location>
        <begin position="15"/>
        <end position="24"/>
    </location>
</feature>
<evidence type="ECO:0000256" key="2">
    <source>
        <dbReference type="ARBA" id="ARBA00022898"/>
    </source>
</evidence>
<gene>
    <name evidence="5" type="ORF">CRHIZ90672A_00016475</name>
</gene>
<comment type="similarity">
    <text evidence="1 3">Belongs to the class-III pyridoxal-phosphate-dependent aminotransferase family.</text>
</comment>
<evidence type="ECO:0000313" key="5">
    <source>
        <dbReference type="EMBL" id="CAH0020472.1"/>
    </source>
</evidence>
<evidence type="ECO:0008006" key="7">
    <source>
        <dbReference type="Google" id="ProtNLM"/>
    </source>
</evidence>
<sequence>MAPAKTEAQHAPSIETKQGLQTPESQLLHRSLIHTPEMVESASGLEIRLADGRTILDACGGAAVSVLGHNNQQVLEAMLAQAQKVAYVHTQAYTTPAAEELAGLLVENGRPHGLEKAFFVGSGSEAIESAAKLARQYFYEKGEPQRLHFVSRRQAYHGNSMAAMSLSSNVVRKLPYQGFGYPNVSHVTPAYEYRYKLDGEDEDGFTRRLLSELDDEFQRLEPGNVIAFVAEPVIGATAGCVPPPRGYLSGVRSLCDKYGILLILDEVMCGAGRCGTFFAFEQEGDVRPDIVTLAKGLGGGYAPIAGILIHEKVVDVLRKGSGSFVNGHTYQAHPIVCATALAVQKIIRQDRLVERCAELGPVLEGMLREELQDCISVGDIRGRGLFWGVEFVRDKATKETFDPAIGFGVQVQQEAFRRGVAVYPGSGTVDGMKGDHVLLAPPYTVKLDELRLVCNVLKEAIRSQEEVHLRNLTDG</sequence>
<dbReference type="Gene3D" id="3.40.640.10">
    <property type="entry name" value="Type I PLP-dependent aspartate aminotransferase-like (Major domain)"/>
    <property type="match status" value="1"/>
</dbReference>
<dbReference type="EMBL" id="CABFNQ020000644">
    <property type="protein sequence ID" value="CAH0020472.1"/>
    <property type="molecule type" value="Genomic_DNA"/>
</dbReference>
<evidence type="ECO:0000256" key="1">
    <source>
        <dbReference type="ARBA" id="ARBA00008954"/>
    </source>
</evidence>
<dbReference type="GO" id="GO:0008483">
    <property type="term" value="F:transaminase activity"/>
    <property type="evidence" value="ECO:0007669"/>
    <property type="project" value="InterPro"/>
</dbReference>
<dbReference type="PROSITE" id="PS00600">
    <property type="entry name" value="AA_TRANSFER_CLASS_3"/>
    <property type="match status" value="1"/>
</dbReference>
<dbReference type="InterPro" id="IPR015422">
    <property type="entry name" value="PyrdxlP-dep_Trfase_small"/>
</dbReference>
<evidence type="ECO:0000256" key="3">
    <source>
        <dbReference type="RuleBase" id="RU003560"/>
    </source>
</evidence>
<dbReference type="Gene3D" id="3.90.1150.10">
    <property type="entry name" value="Aspartate Aminotransferase, domain 1"/>
    <property type="match status" value="1"/>
</dbReference>
<dbReference type="InterPro" id="IPR015424">
    <property type="entry name" value="PyrdxlP-dep_Trfase"/>
</dbReference>
<dbReference type="GO" id="GO:0030170">
    <property type="term" value="F:pyridoxal phosphate binding"/>
    <property type="evidence" value="ECO:0007669"/>
    <property type="project" value="InterPro"/>
</dbReference>
<dbReference type="PANTHER" id="PTHR43094:SF1">
    <property type="entry name" value="AMINOTRANSFERASE CLASS-III"/>
    <property type="match status" value="1"/>
</dbReference>
<organism evidence="5 6">
    <name type="scientific">Clonostachys rhizophaga</name>
    <dbReference type="NCBI Taxonomy" id="160324"/>
    <lineage>
        <taxon>Eukaryota</taxon>
        <taxon>Fungi</taxon>
        <taxon>Dikarya</taxon>
        <taxon>Ascomycota</taxon>
        <taxon>Pezizomycotina</taxon>
        <taxon>Sordariomycetes</taxon>
        <taxon>Hypocreomycetidae</taxon>
        <taxon>Hypocreales</taxon>
        <taxon>Bionectriaceae</taxon>
        <taxon>Clonostachys</taxon>
    </lineage>
</organism>
<keyword evidence="6" id="KW-1185">Reference proteome</keyword>
<dbReference type="Proteomes" id="UP000696573">
    <property type="component" value="Unassembled WGS sequence"/>
</dbReference>
<evidence type="ECO:0000256" key="4">
    <source>
        <dbReference type="SAM" id="MobiDB-lite"/>
    </source>
</evidence>
<keyword evidence="2 3" id="KW-0663">Pyridoxal phosphate</keyword>
<dbReference type="PANTHER" id="PTHR43094">
    <property type="entry name" value="AMINOTRANSFERASE"/>
    <property type="match status" value="1"/>
</dbReference>
<accession>A0A9N9VBJ4</accession>
<dbReference type="InterPro" id="IPR015421">
    <property type="entry name" value="PyrdxlP-dep_Trfase_major"/>
</dbReference>